<comment type="caution">
    <text evidence="1">The sequence shown here is derived from an EMBL/GenBank/DDBJ whole genome shotgun (WGS) entry which is preliminary data.</text>
</comment>
<evidence type="ECO:0000313" key="2">
    <source>
        <dbReference type="Proteomes" id="UP000499080"/>
    </source>
</evidence>
<dbReference type="Proteomes" id="UP000499080">
    <property type="component" value="Unassembled WGS sequence"/>
</dbReference>
<organism evidence="1 2">
    <name type="scientific">Araneus ventricosus</name>
    <name type="common">Orbweaver spider</name>
    <name type="synonym">Epeira ventricosa</name>
    <dbReference type="NCBI Taxonomy" id="182803"/>
    <lineage>
        <taxon>Eukaryota</taxon>
        <taxon>Metazoa</taxon>
        <taxon>Ecdysozoa</taxon>
        <taxon>Arthropoda</taxon>
        <taxon>Chelicerata</taxon>
        <taxon>Arachnida</taxon>
        <taxon>Araneae</taxon>
        <taxon>Araneomorphae</taxon>
        <taxon>Entelegynae</taxon>
        <taxon>Araneoidea</taxon>
        <taxon>Araneidae</taxon>
        <taxon>Araneus</taxon>
    </lineage>
</organism>
<gene>
    <name evidence="1" type="ORF">AVEN_8226_1</name>
</gene>
<dbReference type="AlphaFoldDB" id="A0A4Y2AYT0"/>
<evidence type="ECO:0000313" key="1">
    <source>
        <dbReference type="EMBL" id="GBL84938.1"/>
    </source>
</evidence>
<accession>A0A4Y2AYT0</accession>
<name>A0A4Y2AYT0_ARAVE</name>
<proteinExistence type="predicted"/>
<reference evidence="1 2" key="1">
    <citation type="journal article" date="2019" name="Sci. Rep.">
        <title>Orb-weaving spider Araneus ventricosus genome elucidates the spidroin gene catalogue.</title>
        <authorList>
            <person name="Kono N."/>
            <person name="Nakamura H."/>
            <person name="Ohtoshi R."/>
            <person name="Moran D.A.P."/>
            <person name="Shinohara A."/>
            <person name="Yoshida Y."/>
            <person name="Fujiwara M."/>
            <person name="Mori M."/>
            <person name="Tomita M."/>
            <person name="Arakawa K."/>
        </authorList>
    </citation>
    <scope>NUCLEOTIDE SEQUENCE [LARGE SCALE GENOMIC DNA]</scope>
</reference>
<feature type="non-terminal residue" evidence="1">
    <location>
        <position position="50"/>
    </location>
</feature>
<protein>
    <submittedName>
        <fullName evidence="1">Uncharacterized protein</fullName>
    </submittedName>
</protein>
<keyword evidence="2" id="KW-1185">Reference proteome</keyword>
<sequence>MTRVLLLVTSERYRRIWAIILVITVDGNLSFSSRAVENAVPSGILTLSTR</sequence>
<dbReference type="EMBL" id="BGPR01081891">
    <property type="protein sequence ID" value="GBL84938.1"/>
    <property type="molecule type" value="Genomic_DNA"/>
</dbReference>